<dbReference type="SMR" id="A0A482XVF7"/>
<dbReference type="Proteomes" id="UP000291343">
    <property type="component" value="Unassembled WGS sequence"/>
</dbReference>
<dbReference type="InterPro" id="IPR050394">
    <property type="entry name" value="Homeobox_NK-like"/>
</dbReference>
<dbReference type="GO" id="GO:0000978">
    <property type="term" value="F:RNA polymerase II cis-regulatory region sequence-specific DNA binding"/>
    <property type="evidence" value="ECO:0007669"/>
    <property type="project" value="TreeGrafter"/>
</dbReference>
<dbReference type="InterPro" id="IPR017970">
    <property type="entry name" value="Homeobox_CS"/>
</dbReference>
<evidence type="ECO:0000313" key="9">
    <source>
        <dbReference type="Proteomes" id="UP000291343"/>
    </source>
</evidence>
<dbReference type="Gene3D" id="1.10.10.60">
    <property type="entry name" value="Homeodomain-like"/>
    <property type="match status" value="1"/>
</dbReference>
<evidence type="ECO:0000256" key="6">
    <source>
        <dbReference type="RuleBase" id="RU000682"/>
    </source>
</evidence>
<dbReference type="PRINTS" id="PR00024">
    <property type="entry name" value="HOMEOBOX"/>
</dbReference>
<dbReference type="GO" id="GO:0000981">
    <property type="term" value="F:DNA-binding transcription factor activity, RNA polymerase II-specific"/>
    <property type="evidence" value="ECO:0007669"/>
    <property type="project" value="InterPro"/>
</dbReference>
<dbReference type="EMBL" id="QKKF02000377">
    <property type="protein sequence ID" value="RZF49160.1"/>
    <property type="molecule type" value="Genomic_DNA"/>
</dbReference>
<organism evidence="8 9">
    <name type="scientific">Laodelphax striatellus</name>
    <name type="common">Small brown planthopper</name>
    <name type="synonym">Delphax striatella</name>
    <dbReference type="NCBI Taxonomy" id="195883"/>
    <lineage>
        <taxon>Eukaryota</taxon>
        <taxon>Metazoa</taxon>
        <taxon>Ecdysozoa</taxon>
        <taxon>Arthropoda</taxon>
        <taxon>Hexapoda</taxon>
        <taxon>Insecta</taxon>
        <taxon>Pterygota</taxon>
        <taxon>Neoptera</taxon>
        <taxon>Paraneoptera</taxon>
        <taxon>Hemiptera</taxon>
        <taxon>Auchenorrhyncha</taxon>
        <taxon>Fulgoroidea</taxon>
        <taxon>Delphacidae</taxon>
        <taxon>Criomorphinae</taxon>
        <taxon>Laodelphax</taxon>
    </lineage>
</organism>
<dbReference type="InterPro" id="IPR009057">
    <property type="entry name" value="Homeodomain-like_sf"/>
</dbReference>
<comment type="caution">
    <text evidence="8">The sequence shown here is derived from an EMBL/GenBank/DDBJ whole genome shotgun (WGS) entry which is preliminary data.</text>
</comment>
<accession>A0A482XVF7</accession>
<dbReference type="GO" id="GO:0005634">
    <property type="term" value="C:nucleus"/>
    <property type="evidence" value="ECO:0007669"/>
    <property type="project" value="UniProtKB-SubCell"/>
</dbReference>
<dbReference type="SUPFAM" id="SSF46689">
    <property type="entry name" value="Homeodomain-like"/>
    <property type="match status" value="1"/>
</dbReference>
<evidence type="ECO:0000256" key="3">
    <source>
        <dbReference type="ARBA" id="ARBA00023155"/>
    </source>
</evidence>
<dbReference type="OrthoDB" id="6159439at2759"/>
<evidence type="ECO:0000256" key="1">
    <source>
        <dbReference type="ARBA" id="ARBA00004123"/>
    </source>
</evidence>
<evidence type="ECO:0000313" key="8">
    <source>
        <dbReference type="EMBL" id="RZF49160.1"/>
    </source>
</evidence>
<reference evidence="8 9" key="1">
    <citation type="journal article" date="2017" name="Gigascience">
        <title>Genome sequence of the small brown planthopper, Laodelphax striatellus.</title>
        <authorList>
            <person name="Zhu J."/>
            <person name="Jiang F."/>
            <person name="Wang X."/>
            <person name="Yang P."/>
            <person name="Bao Y."/>
            <person name="Zhao W."/>
            <person name="Wang W."/>
            <person name="Lu H."/>
            <person name="Wang Q."/>
            <person name="Cui N."/>
            <person name="Li J."/>
            <person name="Chen X."/>
            <person name="Luo L."/>
            <person name="Yu J."/>
            <person name="Kang L."/>
            <person name="Cui F."/>
        </authorList>
    </citation>
    <scope>NUCLEOTIDE SEQUENCE [LARGE SCALE GENOMIC DNA]</scope>
    <source>
        <strain evidence="8">Lst14</strain>
    </source>
</reference>
<comment type="subcellular location">
    <subcellularLocation>
        <location evidence="1 5 6">Nucleus</location>
    </subcellularLocation>
</comment>
<sequence length="312" mass="35331">MLSSHTIPYQPLDYHNGFSRPPDSCHPASVSQQNPSQFSIRDILNLVEQCSGESGVSMLDEVLFPEDPQTPASLANGCWYDAVQKVEKIEENFTWDHNQLSPENGFYLEQSFGVYGGSVRSNESTGVHKSQIPSEVGSQAPCENLMSIAEPILPVQQTKIRKVPSNKPKSRAKRKPRILFTQSQVFELEHRFKQQRYLSAPEREQMANSINLSPTQVKIWFQNRRYKSKRMRGFSDHEFCAMSMNGKGRHKFKSTRNISNNSASSTNVNTAYDSAAVSFYQSVSMKQNVSQNFPLNVQSFPAELGFNQQIMC</sequence>
<dbReference type="AlphaFoldDB" id="A0A482XVF7"/>
<dbReference type="PROSITE" id="PS00027">
    <property type="entry name" value="HOMEOBOX_1"/>
    <property type="match status" value="1"/>
</dbReference>
<dbReference type="CDD" id="cd00086">
    <property type="entry name" value="homeodomain"/>
    <property type="match status" value="1"/>
</dbReference>
<dbReference type="PANTHER" id="PTHR24340">
    <property type="entry name" value="HOMEOBOX PROTEIN NKX"/>
    <property type="match status" value="1"/>
</dbReference>
<dbReference type="InterPro" id="IPR001356">
    <property type="entry name" value="HD"/>
</dbReference>
<dbReference type="Pfam" id="PF00046">
    <property type="entry name" value="Homeodomain"/>
    <property type="match status" value="1"/>
</dbReference>
<dbReference type="GO" id="GO:0030154">
    <property type="term" value="P:cell differentiation"/>
    <property type="evidence" value="ECO:0007669"/>
    <property type="project" value="TreeGrafter"/>
</dbReference>
<evidence type="ECO:0000256" key="5">
    <source>
        <dbReference type="PROSITE-ProRule" id="PRU00108"/>
    </source>
</evidence>
<dbReference type="PROSITE" id="PS50071">
    <property type="entry name" value="HOMEOBOX_2"/>
    <property type="match status" value="1"/>
</dbReference>
<keyword evidence="3 5" id="KW-0371">Homeobox</keyword>
<dbReference type="SMART" id="SM00389">
    <property type="entry name" value="HOX"/>
    <property type="match status" value="1"/>
</dbReference>
<dbReference type="InterPro" id="IPR020479">
    <property type="entry name" value="HD_metazoa"/>
</dbReference>
<keyword evidence="2 5" id="KW-0238">DNA-binding</keyword>
<proteinExistence type="predicted"/>
<dbReference type="InParanoid" id="A0A482XVF7"/>
<keyword evidence="4 5" id="KW-0539">Nucleus</keyword>
<keyword evidence="9" id="KW-1185">Reference proteome</keyword>
<evidence type="ECO:0000256" key="2">
    <source>
        <dbReference type="ARBA" id="ARBA00023125"/>
    </source>
</evidence>
<gene>
    <name evidence="8" type="ORF">LSTR_LSTR008446</name>
</gene>
<feature type="domain" description="Homeobox" evidence="7">
    <location>
        <begin position="171"/>
        <end position="231"/>
    </location>
</feature>
<dbReference type="STRING" id="195883.A0A482XVF7"/>
<protein>
    <recommendedName>
        <fullName evidence="7">Homeobox domain-containing protein</fullName>
    </recommendedName>
</protein>
<evidence type="ECO:0000259" key="7">
    <source>
        <dbReference type="PROSITE" id="PS50071"/>
    </source>
</evidence>
<name>A0A482XVF7_LAOST</name>
<feature type="DNA-binding region" description="Homeobox" evidence="5">
    <location>
        <begin position="173"/>
        <end position="232"/>
    </location>
</feature>
<evidence type="ECO:0000256" key="4">
    <source>
        <dbReference type="ARBA" id="ARBA00023242"/>
    </source>
</evidence>